<feature type="compositionally biased region" description="Basic and acidic residues" evidence="1">
    <location>
        <begin position="305"/>
        <end position="314"/>
    </location>
</feature>
<feature type="region of interest" description="Disordered" evidence="1">
    <location>
        <begin position="303"/>
        <end position="329"/>
    </location>
</feature>
<proteinExistence type="predicted"/>
<dbReference type="EMBL" id="CAWUPB010001194">
    <property type="protein sequence ID" value="CAK7353016.1"/>
    <property type="molecule type" value="Genomic_DNA"/>
</dbReference>
<comment type="caution">
    <text evidence="2">The sequence shown here is derived from an EMBL/GenBank/DDBJ whole genome shotgun (WGS) entry which is preliminary data.</text>
</comment>
<evidence type="ECO:0000313" key="2">
    <source>
        <dbReference type="EMBL" id="CAK7353016.1"/>
    </source>
</evidence>
<sequence length="360" mass="40136">MIISNRNADGGEEMRVSYFFVKIEANQFLVIGMESITASYGLLLCKMGCDLLKISSVSNLDLVLWRGLHRPTAVKVFEIEDCGALVGMQTRERNTIAKFAQPSAKDLLKHWFIRNTRKSPMFLERIRCNTLLLFIELVCCTPTKTNMVAKGECPKDQIKDAETPRNGPKGIGEGSDTVKVGRDIKAMELFELGGFHFFIGKPFKNAERDFSIGRSQTTRTPARPPQVREKKAGMSYNKDSQRASESGNHLLFASGNALPEPLELLFGKDASDPYHDDREDNSHDEVSLSQVIHYASTSGTVAFHGQHDESDSPRIPKSRLGMQERTSSASLEDSVLNLAEVISVLVLRANFIRQLVNMAH</sequence>
<protein>
    <submittedName>
        <fullName evidence="2">Uncharacterized protein</fullName>
    </submittedName>
</protein>
<reference evidence="2 3" key="1">
    <citation type="submission" date="2024-01" db="EMBL/GenBank/DDBJ databases">
        <authorList>
            <person name="Waweru B."/>
        </authorList>
    </citation>
    <scope>NUCLEOTIDE SEQUENCE [LARGE SCALE GENOMIC DNA]</scope>
</reference>
<keyword evidence="3" id="KW-1185">Reference proteome</keyword>
<evidence type="ECO:0000313" key="3">
    <source>
        <dbReference type="Proteomes" id="UP001314170"/>
    </source>
</evidence>
<name>A0AAV1SMU7_9ROSI</name>
<dbReference type="Proteomes" id="UP001314170">
    <property type="component" value="Unassembled WGS sequence"/>
</dbReference>
<accession>A0AAV1SMU7</accession>
<evidence type="ECO:0000256" key="1">
    <source>
        <dbReference type="SAM" id="MobiDB-lite"/>
    </source>
</evidence>
<dbReference type="AlphaFoldDB" id="A0AAV1SMU7"/>
<gene>
    <name evidence="2" type="ORF">DCAF_LOCUS24515</name>
</gene>
<organism evidence="2 3">
    <name type="scientific">Dovyalis caffra</name>
    <dbReference type="NCBI Taxonomy" id="77055"/>
    <lineage>
        <taxon>Eukaryota</taxon>
        <taxon>Viridiplantae</taxon>
        <taxon>Streptophyta</taxon>
        <taxon>Embryophyta</taxon>
        <taxon>Tracheophyta</taxon>
        <taxon>Spermatophyta</taxon>
        <taxon>Magnoliopsida</taxon>
        <taxon>eudicotyledons</taxon>
        <taxon>Gunneridae</taxon>
        <taxon>Pentapetalae</taxon>
        <taxon>rosids</taxon>
        <taxon>fabids</taxon>
        <taxon>Malpighiales</taxon>
        <taxon>Salicaceae</taxon>
        <taxon>Flacourtieae</taxon>
        <taxon>Dovyalis</taxon>
    </lineage>
</organism>
<feature type="region of interest" description="Disordered" evidence="1">
    <location>
        <begin position="212"/>
        <end position="245"/>
    </location>
</feature>